<dbReference type="OrthoDB" id="9780943at2"/>
<comment type="similarity">
    <text evidence="1">Belongs to the UPF0065 (bug) family.</text>
</comment>
<dbReference type="Gene3D" id="3.40.190.10">
    <property type="entry name" value="Periplasmic binding protein-like II"/>
    <property type="match status" value="1"/>
</dbReference>
<dbReference type="Proteomes" id="UP000321638">
    <property type="component" value="Unassembled WGS sequence"/>
</dbReference>
<evidence type="ECO:0000256" key="1">
    <source>
        <dbReference type="ARBA" id="ARBA00006987"/>
    </source>
</evidence>
<gene>
    <name evidence="2" type="ORF">FHP25_26265</name>
</gene>
<keyword evidence="3" id="KW-1185">Reference proteome</keyword>
<dbReference type="AlphaFoldDB" id="A0A5C8PEY5"/>
<evidence type="ECO:0000313" key="2">
    <source>
        <dbReference type="EMBL" id="TXL72335.1"/>
    </source>
</evidence>
<dbReference type="PIRSF" id="PIRSF017082">
    <property type="entry name" value="YflP"/>
    <property type="match status" value="1"/>
</dbReference>
<comment type="caution">
    <text evidence="2">The sequence shown here is derived from an EMBL/GenBank/DDBJ whole genome shotgun (WGS) entry which is preliminary data.</text>
</comment>
<dbReference type="PANTHER" id="PTHR42928:SF5">
    <property type="entry name" value="BLR1237 PROTEIN"/>
    <property type="match status" value="1"/>
</dbReference>
<dbReference type="CDD" id="cd07012">
    <property type="entry name" value="PBP2_Bug_TTT"/>
    <property type="match status" value="1"/>
</dbReference>
<protein>
    <submittedName>
        <fullName evidence="2">Tripartite tricarboxylate transporter substrate binding protein</fullName>
    </submittedName>
</protein>
<dbReference type="Gene3D" id="3.40.190.150">
    <property type="entry name" value="Bordetella uptake gene, domain 1"/>
    <property type="match status" value="1"/>
</dbReference>
<dbReference type="EMBL" id="VDUZ01000034">
    <property type="protein sequence ID" value="TXL72335.1"/>
    <property type="molecule type" value="Genomic_DNA"/>
</dbReference>
<sequence>MSRPGHTNSQDAAGRGGYEATGMNMKLTCWLAGLALALPLAGPALAFPGDKPVRIVVPFTAGSASDTVARVVADELRKTMGGTYVVDNKPGASGQIGSEQVARSPADGHTLLLTTSATHSARPWLVKTYPFDPVKDFVHIARVISVPFLLVVNPDLPVRNVQELIEHARKNPGLAYGYGSATSQVAAATFASLAKVDTLGVPYKSQPPAVVDLMEGRIQFMMADPSIAAEQVKAGKLRAIATTARTRSPQMPDVPTLAESGMGEFDPEVWLGIGAPAGTPTDIAETLNAEILKMGGRDAVRQRFAQVGLDLTPNTLADHAAYVRAQLAAWGKRIKAAGIQPE</sequence>
<dbReference type="InterPro" id="IPR042100">
    <property type="entry name" value="Bug_dom1"/>
</dbReference>
<dbReference type="PANTHER" id="PTHR42928">
    <property type="entry name" value="TRICARBOXYLATE-BINDING PROTEIN"/>
    <property type="match status" value="1"/>
</dbReference>
<accession>A0A5C8PEY5</accession>
<organism evidence="2 3">
    <name type="scientific">Vineibacter terrae</name>
    <dbReference type="NCBI Taxonomy" id="2586908"/>
    <lineage>
        <taxon>Bacteria</taxon>
        <taxon>Pseudomonadati</taxon>
        <taxon>Pseudomonadota</taxon>
        <taxon>Alphaproteobacteria</taxon>
        <taxon>Hyphomicrobiales</taxon>
        <taxon>Vineibacter</taxon>
    </lineage>
</organism>
<reference evidence="2 3" key="1">
    <citation type="submission" date="2019-06" db="EMBL/GenBank/DDBJ databases">
        <title>New taxonomy in bacterial strain CC-CFT640, isolated from vineyard.</title>
        <authorList>
            <person name="Lin S.-Y."/>
            <person name="Tsai C.-F."/>
            <person name="Young C.-C."/>
        </authorList>
    </citation>
    <scope>NUCLEOTIDE SEQUENCE [LARGE SCALE GENOMIC DNA]</scope>
    <source>
        <strain evidence="2 3">CC-CFT640</strain>
    </source>
</reference>
<dbReference type="Pfam" id="PF03401">
    <property type="entry name" value="TctC"/>
    <property type="match status" value="1"/>
</dbReference>
<evidence type="ECO:0000313" key="3">
    <source>
        <dbReference type="Proteomes" id="UP000321638"/>
    </source>
</evidence>
<name>A0A5C8PEY5_9HYPH</name>
<dbReference type="InterPro" id="IPR005064">
    <property type="entry name" value="BUG"/>
</dbReference>
<dbReference type="SUPFAM" id="SSF53850">
    <property type="entry name" value="Periplasmic binding protein-like II"/>
    <property type="match status" value="1"/>
</dbReference>
<proteinExistence type="inferred from homology"/>